<reference evidence="1" key="1">
    <citation type="journal article" date="2020" name="Fungal Divers.">
        <title>Resolving the Mortierellaceae phylogeny through synthesis of multi-gene phylogenetics and phylogenomics.</title>
        <authorList>
            <person name="Vandepol N."/>
            <person name="Liber J."/>
            <person name="Desiro A."/>
            <person name="Na H."/>
            <person name="Kennedy M."/>
            <person name="Barry K."/>
            <person name="Grigoriev I.V."/>
            <person name="Miller A.N."/>
            <person name="O'Donnell K."/>
            <person name="Stajich J.E."/>
            <person name="Bonito G."/>
        </authorList>
    </citation>
    <scope>NUCLEOTIDE SEQUENCE</scope>
    <source>
        <strain evidence="1">MES-2147</strain>
    </source>
</reference>
<keyword evidence="2" id="KW-1185">Reference proteome</keyword>
<dbReference type="Proteomes" id="UP000749646">
    <property type="component" value="Unassembled WGS sequence"/>
</dbReference>
<dbReference type="AlphaFoldDB" id="A0A9P6IWB9"/>
<organism evidence="1 2">
    <name type="scientific">Modicella reniformis</name>
    <dbReference type="NCBI Taxonomy" id="1440133"/>
    <lineage>
        <taxon>Eukaryota</taxon>
        <taxon>Fungi</taxon>
        <taxon>Fungi incertae sedis</taxon>
        <taxon>Mucoromycota</taxon>
        <taxon>Mortierellomycotina</taxon>
        <taxon>Mortierellomycetes</taxon>
        <taxon>Mortierellales</taxon>
        <taxon>Mortierellaceae</taxon>
        <taxon>Modicella</taxon>
    </lineage>
</organism>
<evidence type="ECO:0000313" key="1">
    <source>
        <dbReference type="EMBL" id="KAF9950616.1"/>
    </source>
</evidence>
<accession>A0A9P6IWB9</accession>
<evidence type="ECO:0000313" key="2">
    <source>
        <dbReference type="Proteomes" id="UP000749646"/>
    </source>
</evidence>
<gene>
    <name evidence="1" type="ORF">BGZ65_006503</name>
</gene>
<comment type="caution">
    <text evidence="1">The sequence shown here is derived from an EMBL/GenBank/DDBJ whole genome shotgun (WGS) entry which is preliminary data.</text>
</comment>
<dbReference type="EMBL" id="JAAAHW010007164">
    <property type="protein sequence ID" value="KAF9950616.1"/>
    <property type="molecule type" value="Genomic_DNA"/>
</dbReference>
<proteinExistence type="predicted"/>
<dbReference type="OrthoDB" id="2378580at2759"/>
<protein>
    <submittedName>
        <fullName evidence="1">Uncharacterized protein</fullName>
    </submittedName>
</protein>
<sequence length="235" mass="26563">MATVVASVVTAAPFSRRPSRMGPNECIPETNIKEYHPFELKSSKLNSMVSRMMDDNLLVGGINGNKNLEQLQFCIVSADMPCNAQMPSNCIYENVEYRFRVEGPITGYLSVTGNEVMIIPEFNYASGLNLYKEEGWGLRIAYLNYGTRLVFATNGGGNPLTLEEFRSNDARQWFQIMEPNYSVRKEPNQCIPETNIKEYHPFDLKSSDLNSMVSRMMDDYLLVGGINGNKNLEQL</sequence>
<feature type="non-terminal residue" evidence="1">
    <location>
        <position position="1"/>
    </location>
</feature>
<name>A0A9P6IWB9_9FUNG</name>